<geneLocation type="plasmid" evidence="1 2">
    <name>pNHP190003_3</name>
</geneLocation>
<keyword evidence="1" id="KW-0614">Plasmid</keyword>
<sequence>MPDKEKPCGGLFEPDVMQYIQQQVCKIELDRSECELYFIETLSLPSHGAEG</sequence>
<evidence type="ECO:0000313" key="2">
    <source>
        <dbReference type="Proteomes" id="UP000826775"/>
    </source>
</evidence>
<proteinExistence type="predicted"/>
<accession>A0ABM7SCD4</accession>
<reference evidence="1 2" key="1">
    <citation type="submission" date="2021-07" db="EMBL/GenBank/DDBJ databases">
        <title>Novel Helicobacter sp. Isolated from a dog.</title>
        <authorList>
            <person name="Rimbara E."/>
            <person name="Suzuki M."/>
        </authorList>
    </citation>
    <scope>NUCLEOTIDE SEQUENCE [LARGE SCALE GENOMIC DNA]</scope>
    <source>
        <strain evidence="2">NHP19-003</strain>
        <plasmid evidence="1 2">pNHP190003_3</plasmid>
    </source>
</reference>
<organism evidence="1 2">
    <name type="scientific">Helicobacter gastrocanis</name>
    <dbReference type="NCBI Taxonomy" id="2849641"/>
    <lineage>
        <taxon>Bacteria</taxon>
        <taxon>Pseudomonadati</taxon>
        <taxon>Campylobacterota</taxon>
        <taxon>Epsilonproteobacteria</taxon>
        <taxon>Campylobacterales</taxon>
        <taxon>Helicobacteraceae</taxon>
        <taxon>Helicobacter</taxon>
    </lineage>
</organism>
<evidence type="ECO:0000313" key="1">
    <source>
        <dbReference type="EMBL" id="BCZ18350.1"/>
    </source>
</evidence>
<keyword evidence="2" id="KW-1185">Reference proteome</keyword>
<gene>
    <name evidence="1" type="ORF">NHP190003_16320</name>
</gene>
<name>A0ABM7SCD4_9HELI</name>
<protein>
    <submittedName>
        <fullName evidence="1">Uncharacterized protein</fullName>
    </submittedName>
</protein>
<dbReference type="EMBL" id="AP024817">
    <property type="protein sequence ID" value="BCZ18350.1"/>
    <property type="molecule type" value="Genomic_DNA"/>
</dbReference>
<dbReference type="Proteomes" id="UP000826775">
    <property type="component" value="Plasmid pNHP190003_3"/>
</dbReference>